<dbReference type="GO" id="GO:0016887">
    <property type="term" value="F:ATP hydrolysis activity"/>
    <property type="evidence" value="ECO:0007669"/>
    <property type="project" value="InterPro"/>
</dbReference>
<dbReference type="PANTHER" id="PTHR42711">
    <property type="entry name" value="ABC TRANSPORTER ATP-BINDING PROTEIN"/>
    <property type="match status" value="1"/>
</dbReference>
<dbReference type="Gene3D" id="3.40.50.300">
    <property type="entry name" value="P-loop containing nucleotide triphosphate hydrolases"/>
    <property type="match status" value="1"/>
</dbReference>
<dbReference type="GO" id="GO:0005524">
    <property type="term" value="F:ATP binding"/>
    <property type="evidence" value="ECO:0007669"/>
    <property type="project" value="UniProtKB-KW"/>
</dbReference>
<protein>
    <submittedName>
        <fullName evidence="6">ABC transporter related</fullName>
    </submittedName>
</protein>
<evidence type="ECO:0000256" key="2">
    <source>
        <dbReference type="ARBA" id="ARBA00022448"/>
    </source>
</evidence>
<dbReference type="InterPro" id="IPR003439">
    <property type="entry name" value="ABC_transporter-like_ATP-bd"/>
</dbReference>
<dbReference type="STRING" id="293826.Amet_1501"/>
<dbReference type="KEGG" id="amt:Amet_1501"/>
<comment type="similarity">
    <text evidence="1">Belongs to the ABC transporter superfamily.</text>
</comment>
<dbReference type="AlphaFoldDB" id="A6TNC7"/>
<dbReference type="OrthoDB" id="9804819at2"/>
<feature type="domain" description="ABC transporter" evidence="5">
    <location>
        <begin position="4"/>
        <end position="229"/>
    </location>
</feature>
<evidence type="ECO:0000256" key="3">
    <source>
        <dbReference type="ARBA" id="ARBA00022741"/>
    </source>
</evidence>
<keyword evidence="7" id="KW-1185">Reference proteome</keyword>
<gene>
    <name evidence="6" type="ordered locus">Amet_1501</name>
</gene>
<sequence>MNIIEINQLTKSYGKHQALRGVDLIVKKGEVVGFLGPNGAGKSTTIRILLGLIKKSGGEVRILGGNPWDDTANIHRHIAYVPGDVTLWPNLTGGEVIDLLGRMRGGFDLEKRNVLLKRFELDPRKKCRTYSKGNRQKVALVSAFSSNADLFIFDEPTSGLDPLMAAIFQQCVTEVKRAGKTVLLSSHILAEVEAVCDKVNIIREGKIIESGTLAELRHLTQTSLSVETVRPITDLAEMKGVHNLRIQGNQTKFQVDLGHMDPIIRHVTSFGLRSLTSTIPTLEELFMSHYSSHSTTQDKDKIGGER</sequence>
<evidence type="ECO:0000313" key="7">
    <source>
        <dbReference type="Proteomes" id="UP000001572"/>
    </source>
</evidence>
<evidence type="ECO:0000259" key="5">
    <source>
        <dbReference type="PROSITE" id="PS50893"/>
    </source>
</evidence>
<keyword evidence="3" id="KW-0547">Nucleotide-binding</keyword>
<dbReference type="PROSITE" id="PS50893">
    <property type="entry name" value="ABC_TRANSPORTER_2"/>
    <property type="match status" value="1"/>
</dbReference>
<dbReference type="InterPro" id="IPR017871">
    <property type="entry name" value="ABC_transporter-like_CS"/>
</dbReference>
<dbReference type="InterPro" id="IPR027417">
    <property type="entry name" value="P-loop_NTPase"/>
</dbReference>
<keyword evidence="4" id="KW-0067">ATP-binding</keyword>
<dbReference type="SMART" id="SM00382">
    <property type="entry name" value="AAA"/>
    <property type="match status" value="1"/>
</dbReference>
<dbReference type="PANTHER" id="PTHR42711:SF5">
    <property type="entry name" value="ABC TRANSPORTER ATP-BINDING PROTEIN NATA"/>
    <property type="match status" value="1"/>
</dbReference>
<dbReference type="Proteomes" id="UP000001572">
    <property type="component" value="Chromosome"/>
</dbReference>
<dbReference type="HOGENOM" id="CLU_000604_1_2_9"/>
<evidence type="ECO:0000256" key="1">
    <source>
        <dbReference type="ARBA" id="ARBA00005417"/>
    </source>
</evidence>
<proteinExistence type="inferred from homology"/>
<dbReference type="eggNOG" id="COG1131">
    <property type="taxonomic scope" value="Bacteria"/>
</dbReference>
<dbReference type="PROSITE" id="PS00211">
    <property type="entry name" value="ABC_TRANSPORTER_1"/>
    <property type="match status" value="1"/>
</dbReference>
<organism evidence="6 7">
    <name type="scientific">Alkaliphilus metalliredigens (strain QYMF)</name>
    <dbReference type="NCBI Taxonomy" id="293826"/>
    <lineage>
        <taxon>Bacteria</taxon>
        <taxon>Bacillati</taxon>
        <taxon>Bacillota</taxon>
        <taxon>Clostridia</taxon>
        <taxon>Peptostreptococcales</taxon>
        <taxon>Natronincolaceae</taxon>
        <taxon>Alkaliphilus</taxon>
    </lineage>
</organism>
<dbReference type="InterPro" id="IPR050763">
    <property type="entry name" value="ABC_transporter_ATP-binding"/>
</dbReference>
<dbReference type="EMBL" id="CP000724">
    <property type="protein sequence ID" value="ABR47695.1"/>
    <property type="molecule type" value="Genomic_DNA"/>
</dbReference>
<keyword evidence="2" id="KW-0813">Transport</keyword>
<dbReference type="RefSeq" id="WP_012062733.1">
    <property type="nucleotide sequence ID" value="NC_009633.1"/>
</dbReference>
<reference evidence="7" key="1">
    <citation type="journal article" date="2016" name="Genome Announc.">
        <title>Complete genome sequence of Alkaliphilus metalliredigens strain QYMF, an alkaliphilic and metal-reducing bacterium isolated from borax-contaminated leachate ponds.</title>
        <authorList>
            <person name="Hwang C."/>
            <person name="Copeland A."/>
            <person name="Lucas S."/>
            <person name="Lapidus A."/>
            <person name="Barry K."/>
            <person name="Detter J.C."/>
            <person name="Glavina Del Rio T."/>
            <person name="Hammon N."/>
            <person name="Israni S."/>
            <person name="Dalin E."/>
            <person name="Tice H."/>
            <person name="Pitluck S."/>
            <person name="Chertkov O."/>
            <person name="Brettin T."/>
            <person name="Bruce D."/>
            <person name="Han C."/>
            <person name="Schmutz J."/>
            <person name="Larimer F."/>
            <person name="Land M.L."/>
            <person name="Hauser L."/>
            <person name="Kyrpides N."/>
            <person name="Mikhailova N."/>
            <person name="Ye Q."/>
            <person name="Zhou J."/>
            <person name="Richardson P."/>
            <person name="Fields M.W."/>
        </authorList>
    </citation>
    <scope>NUCLEOTIDE SEQUENCE [LARGE SCALE GENOMIC DNA]</scope>
    <source>
        <strain evidence="7">QYMF</strain>
    </source>
</reference>
<accession>A6TNC7</accession>
<dbReference type="Pfam" id="PF00005">
    <property type="entry name" value="ABC_tran"/>
    <property type="match status" value="1"/>
</dbReference>
<dbReference type="SUPFAM" id="SSF52540">
    <property type="entry name" value="P-loop containing nucleoside triphosphate hydrolases"/>
    <property type="match status" value="1"/>
</dbReference>
<evidence type="ECO:0000313" key="6">
    <source>
        <dbReference type="EMBL" id="ABR47695.1"/>
    </source>
</evidence>
<name>A6TNC7_ALKMQ</name>
<dbReference type="InterPro" id="IPR003593">
    <property type="entry name" value="AAA+_ATPase"/>
</dbReference>
<dbReference type="CDD" id="cd03230">
    <property type="entry name" value="ABC_DR_subfamily_A"/>
    <property type="match status" value="1"/>
</dbReference>
<evidence type="ECO:0000256" key="4">
    <source>
        <dbReference type="ARBA" id="ARBA00022840"/>
    </source>
</evidence>